<feature type="compositionally biased region" description="Acidic residues" evidence="4">
    <location>
        <begin position="502"/>
        <end position="526"/>
    </location>
</feature>
<feature type="domain" description="CW-type" evidence="5">
    <location>
        <begin position="38"/>
        <end position="111"/>
    </location>
</feature>
<evidence type="ECO:0000256" key="1">
    <source>
        <dbReference type="ARBA" id="ARBA00022723"/>
    </source>
</evidence>
<dbReference type="Proteomes" id="UP001165060">
    <property type="component" value="Unassembled WGS sequence"/>
</dbReference>
<evidence type="ECO:0000256" key="3">
    <source>
        <dbReference type="ARBA" id="ARBA00022833"/>
    </source>
</evidence>
<feature type="region of interest" description="Disordered" evidence="4">
    <location>
        <begin position="221"/>
        <end position="310"/>
    </location>
</feature>
<feature type="compositionally biased region" description="Acidic residues" evidence="4">
    <location>
        <begin position="228"/>
        <end position="238"/>
    </location>
</feature>
<keyword evidence="7" id="KW-1185">Reference proteome</keyword>
<keyword evidence="1" id="KW-0479">Metal-binding</keyword>
<feature type="compositionally biased region" description="Acidic residues" evidence="4">
    <location>
        <begin position="336"/>
        <end position="350"/>
    </location>
</feature>
<comment type="caution">
    <text evidence="6">The sequence shown here is derived from an EMBL/GenBank/DDBJ whole genome shotgun (WGS) entry which is preliminary data.</text>
</comment>
<feature type="compositionally biased region" description="Acidic residues" evidence="4">
    <location>
        <begin position="558"/>
        <end position="570"/>
    </location>
</feature>
<evidence type="ECO:0000256" key="2">
    <source>
        <dbReference type="ARBA" id="ARBA00022771"/>
    </source>
</evidence>
<keyword evidence="2" id="KW-0863">Zinc-finger</keyword>
<accession>A0ABQ6NCQ8</accession>
<gene>
    <name evidence="6" type="ORF">TeGR_g13791</name>
</gene>
<evidence type="ECO:0000256" key="4">
    <source>
        <dbReference type="SAM" id="MobiDB-lite"/>
    </source>
</evidence>
<feature type="compositionally biased region" description="Basic and acidic residues" evidence="4">
    <location>
        <begin position="484"/>
        <end position="497"/>
    </location>
</feature>
<feature type="compositionally biased region" description="Acidic residues" evidence="4">
    <location>
        <begin position="469"/>
        <end position="483"/>
    </location>
</feature>
<feature type="region of interest" description="Disordered" evidence="4">
    <location>
        <begin position="326"/>
        <end position="390"/>
    </location>
</feature>
<evidence type="ECO:0000259" key="5">
    <source>
        <dbReference type="PROSITE" id="PS51050"/>
    </source>
</evidence>
<evidence type="ECO:0000313" key="7">
    <source>
        <dbReference type="Proteomes" id="UP001165060"/>
    </source>
</evidence>
<reference evidence="6 7" key="1">
    <citation type="journal article" date="2023" name="Commun. Biol.">
        <title>Genome analysis of Parmales, the sister group of diatoms, reveals the evolutionary specialization of diatoms from phago-mixotrophs to photoautotrophs.</title>
        <authorList>
            <person name="Ban H."/>
            <person name="Sato S."/>
            <person name="Yoshikawa S."/>
            <person name="Yamada K."/>
            <person name="Nakamura Y."/>
            <person name="Ichinomiya M."/>
            <person name="Sato N."/>
            <person name="Blanc-Mathieu R."/>
            <person name="Endo H."/>
            <person name="Kuwata A."/>
            <person name="Ogata H."/>
        </authorList>
    </citation>
    <scope>NUCLEOTIDE SEQUENCE [LARGE SCALE GENOMIC DNA]</scope>
</reference>
<proteinExistence type="predicted"/>
<feature type="non-terminal residue" evidence="6">
    <location>
        <position position="1"/>
    </location>
</feature>
<feature type="compositionally biased region" description="Basic and acidic residues" evidence="4">
    <location>
        <begin position="351"/>
        <end position="377"/>
    </location>
</feature>
<feature type="compositionally biased region" description="Basic and acidic residues" evidence="4">
    <location>
        <begin position="239"/>
        <end position="255"/>
    </location>
</feature>
<feature type="compositionally biased region" description="Basic and acidic residues" evidence="4">
    <location>
        <begin position="274"/>
        <end position="295"/>
    </location>
</feature>
<keyword evidence="3" id="KW-0862">Zinc</keyword>
<dbReference type="EMBL" id="BRYB01006454">
    <property type="protein sequence ID" value="GMI58012.1"/>
    <property type="molecule type" value="Genomic_DNA"/>
</dbReference>
<dbReference type="PROSITE" id="PS51050">
    <property type="entry name" value="ZF_CW"/>
    <property type="match status" value="1"/>
</dbReference>
<protein>
    <recommendedName>
        <fullName evidence="5">CW-type domain-containing protein</fullName>
    </recommendedName>
</protein>
<feature type="region of interest" description="Disordered" evidence="4">
    <location>
        <begin position="463"/>
        <end position="576"/>
    </location>
</feature>
<sequence length="576" mass="63842">FETGETIHEDDVIDPKTGKLVDDIQICTERDMALSHKQFPRSEWAKEPPFDKCMFVQCGDWRCKKWRKVLRSEVASKFKDGGGWRCGKAGIRTVEVPGVEFECAMPDSTVVERKVALHPRPISVKFEKIGRFPAETVRFADSWEAAKVILVRRGKLRAGVQDEEETEKRYAEETVAIAGLSGKINDMHDTGGGVAEGCQMTYMSVTERMREVERELDGFAIDQREAGEAEAEEAEEGGGGDKRKPEREAAGGEKPKKQHKKKQAAVQLSDADEQERKAEQERKDAKLARELDRAASRGPTKRARTQNAPFNIAKGELGAYACVTKKQEPKAAAQQDEADEQADADETDEQEQARKAEQAREDEKLAWELARASERGPKRARTQNEPFNIGKGELGAYACAKKQSPKKESAFEWDNTMGGDLKINQQAVHERALELEESAKDSAEENVKLREQVKKLERQLAKTEKALAESEELEEEEEEEDSDDDKRLSFFAAHDDAAAAVDAEEADDEEADDEMADCDAEGGNPEEEGRVGEEAGSGEVGVGAVHKTIFENVFSSSSDDDGDDDGDDAASVDTYI</sequence>
<organism evidence="6 7">
    <name type="scientific">Tetraparma gracilis</name>
    <dbReference type="NCBI Taxonomy" id="2962635"/>
    <lineage>
        <taxon>Eukaryota</taxon>
        <taxon>Sar</taxon>
        <taxon>Stramenopiles</taxon>
        <taxon>Ochrophyta</taxon>
        <taxon>Bolidophyceae</taxon>
        <taxon>Parmales</taxon>
        <taxon>Triparmaceae</taxon>
        <taxon>Tetraparma</taxon>
    </lineage>
</organism>
<dbReference type="InterPro" id="IPR011124">
    <property type="entry name" value="Znf_CW"/>
</dbReference>
<evidence type="ECO:0000313" key="6">
    <source>
        <dbReference type="EMBL" id="GMI58012.1"/>
    </source>
</evidence>
<name>A0ABQ6NCQ8_9STRA</name>